<protein>
    <submittedName>
        <fullName evidence="4">Glyco_trans_2-like domain-containing protein</fullName>
    </submittedName>
</protein>
<dbReference type="Gene3D" id="3.90.550.10">
    <property type="entry name" value="Spore Coat Polysaccharide Biosynthesis Protein SpsA, Chain A"/>
    <property type="match status" value="1"/>
</dbReference>
<dbReference type="WBParaSite" id="NBR_0000470401-mRNA-1">
    <property type="protein sequence ID" value="NBR_0000470401-mRNA-1"/>
    <property type="gene ID" value="NBR_0000470401"/>
</dbReference>
<dbReference type="PANTHER" id="PTHR22916">
    <property type="entry name" value="GLYCOSYLTRANSFERASE"/>
    <property type="match status" value="1"/>
</dbReference>
<evidence type="ECO:0000313" key="4">
    <source>
        <dbReference type="WBParaSite" id="NBR_0000470401-mRNA-1"/>
    </source>
</evidence>
<dbReference type="EMBL" id="UYSL01009369">
    <property type="protein sequence ID" value="VDL68295.1"/>
    <property type="molecule type" value="Genomic_DNA"/>
</dbReference>
<keyword evidence="3" id="KW-1185">Reference proteome</keyword>
<dbReference type="AlphaFoldDB" id="A0A0N4XQA2"/>
<organism evidence="4">
    <name type="scientific">Nippostrongylus brasiliensis</name>
    <name type="common">Rat hookworm</name>
    <dbReference type="NCBI Taxonomy" id="27835"/>
    <lineage>
        <taxon>Eukaryota</taxon>
        <taxon>Metazoa</taxon>
        <taxon>Ecdysozoa</taxon>
        <taxon>Nematoda</taxon>
        <taxon>Chromadorea</taxon>
        <taxon>Rhabditida</taxon>
        <taxon>Rhabditina</taxon>
        <taxon>Rhabditomorpha</taxon>
        <taxon>Strongyloidea</taxon>
        <taxon>Heligmosomidae</taxon>
        <taxon>Nippostrongylus</taxon>
    </lineage>
</organism>
<evidence type="ECO:0000313" key="3">
    <source>
        <dbReference type="Proteomes" id="UP000271162"/>
    </source>
</evidence>
<feature type="domain" description="Glycosyltransferase 2-like" evidence="1">
    <location>
        <begin position="11"/>
        <end position="61"/>
    </location>
</feature>
<dbReference type="GO" id="GO:0016758">
    <property type="term" value="F:hexosyltransferase activity"/>
    <property type="evidence" value="ECO:0007669"/>
    <property type="project" value="UniProtKB-ARBA"/>
</dbReference>
<dbReference type="Pfam" id="PF00535">
    <property type="entry name" value="Glycos_transf_2"/>
    <property type="match status" value="1"/>
</dbReference>
<dbReference type="SUPFAM" id="SSF53448">
    <property type="entry name" value="Nucleotide-diphospho-sugar transferases"/>
    <property type="match status" value="1"/>
</dbReference>
<sequence>MRKQLQFMEVSVVIPVKNGLPFIEECLQSLYNQTFQGTWEICVYSDGSTDNTVACAKKWIPSFALRGVEMRIKEDSESRGL</sequence>
<accession>A0A0N4XQA2</accession>
<evidence type="ECO:0000313" key="2">
    <source>
        <dbReference type="EMBL" id="VDL68295.1"/>
    </source>
</evidence>
<proteinExistence type="predicted"/>
<dbReference type="PANTHER" id="PTHR22916:SF3">
    <property type="entry name" value="UDP-GLCNAC:BETAGAL BETA-1,3-N-ACETYLGLUCOSAMINYLTRANSFERASE-LIKE PROTEIN 1"/>
    <property type="match status" value="1"/>
</dbReference>
<evidence type="ECO:0000259" key="1">
    <source>
        <dbReference type="Pfam" id="PF00535"/>
    </source>
</evidence>
<reference evidence="2 3" key="2">
    <citation type="submission" date="2018-11" db="EMBL/GenBank/DDBJ databases">
        <authorList>
            <consortium name="Pathogen Informatics"/>
        </authorList>
    </citation>
    <scope>NUCLEOTIDE SEQUENCE [LARGE SCALE GENOMIC DNA]</scope>
</reference>
<dbReference type="CDD" id="cd00761">
    <property type="entry name" value="Glyco_tranf_GTA_type"/>
    <property type="match status" value="1"/>
</dbReference>
<dbReference type="InterPro" id="IPR029044">
    <property type="entry name" value="Nucleotide-diphossugar_trans"/>
</dbReference>
<dbReference type="Proteomes" id="UP000271162">
    <property type="component" value="Unassembled WGS sequence"/>
</dbReference>
<gene>
    <name evidence="2" type="ORF">NBR_LOCUS4706</name>
</gene>
<name>A0A0N4XQA2_NIPBR</name>
<dbReference type="InterPro" id="IPR001173">
    <property type="entry name" value="Glyco_trans_2-like"/>
</dbReference>
<reference evidence="4" key="1">
    <citation type="submission" date="2017-02" db="UniProtKB">
        <authorList>
            <consortium name="WormBaseParasite"/>
        </authorList>
    </citation>
    <scope>IDENTIFICATION</scope>
</reference>